<sequence length="368" mass="37948">MRTLRTAAGLVAAAVVFTATGCGVELDRLPLPAPGVGDRSYTVHASFANALNLPAKAKVRLGGADVGEVSRMAVRDFTAEVSLRIQDNVRLPVGTRAELRTATPLGDVFVSLTPPPDSTPATPPMRDGDSIPVRSTSAAATIEEVLTTASLLVNGGAVRNLAAIANGLGRAVGDRGDKVADLIADTNRLVGALSARSDDIRVAMDRTNRLLGVLSAQQNTLDEFIDATGPALATVSGNAQQALALVRRIDAISAELEKLPAINGTEASGIITNINEISRQLNAAATSPDASLATLNQVIGPVTRTTNGAAAHADAEWSDLAVGALPDPAHPGDTTGSHLPDGSDWQAFVGSLTYTLLELRDHITGTGR</sequence>
<evidence type="ECO:0000259" key="1">
    <source>
        <dbReference type="Pfam" id="PF02470"/>
    </source>
</evidence>
<feature type="domain" description="Mammalian cell entry C-terminal" evidence="2">
    <location>
        <begin position="124"/>
        <end position="309"/>
    </location>
</feature>
<evidence type="ECO:0000313" key="3">
    <source>
        <dbReference type="EMBL" id="AHH17759.1"/>
    </source>
</evidence>
<dbReference type="PATRIC" id="fig|1415166.3.peg.3045"/>
<dbReference type="eggNOG" id="COG1463">
    <property type="taxonomic scope" value="Bacteria"/>
</dbReference>
<proteinExistence type="predicted"/>
<dbReference type="InterPro" id="IPR024516">
    <property type="entry name" value="Mce_C"/>
</dbReference>
<dbReference type="Pfam" id="PF11887">
    <property type="entry name" value="Mce4_CUP1"/>
    <property type="match status" value="1"/>
</dbReference>
<protein>
    <submittedName>
        <fullName evidence="3">MCE family protein MceE</fullName>
    </submittedName>
</protein>
<dbReference type="PANTHER" id="PTHR33371">
    <property type="entry name" value="INTERMEMBRANE PHOSPHOLIPID TRANSPORT SYSTEM BINDING PROTEIN MLAD-RELATED"/>
    <property type="match status" value="1"/>
</dbReference>
<name>W5TF23_9NOCA</name>
<dbReference type="AlphaFoldDB" id="W5TF23"/>
<accession>W5TF23</accession>
<dbReference type="PROSITE" id="PS51257">
    <property type="entry name" value="PROKAR_LIPOPROTEIN"/>
    <property type="match status" value="1"/>
</dbReference>
<organism evidence="3 4">
    <name type="scientific">Nocardia nova SH22a</name>
    <dbReference type="NCBI Taxonomy" id="1415166"/>
    <lineage>
        <taxon>Bacteria</taxon>
        <taxon>Bacillati</taxon>
        <taxon>Actinomycetota</taxon>
        <taxon>Actinomycetes</taxon>
        <taxon>Mycobacteriales</taxon>
        <taxon>Nocardiaceae</taxon>
        <taxon>Nocardia</taxon>
    </lineage>
</organism>
<dbReference type="RefSeq" id="WP_025349219.1">
    <property type="nucleotide sequence ID" value="NZ_CP006850.1"/>
</dbReference>
<dbReference type="EMBL" id="CP006850">
    <property type="protein sequence ID" value="AHH17759.1"/>
    <property type="molecule type" value="Genomic_DNA"/>
</dbReference>
<dbReference type="PANTHER" id="PTHR33371:SF15">
    <property type="entry name" value="LIPOPROTEIN LPRN"/>
    <property type="match status" value="1"/>
</dbReference>
<dbReference type="Pfam" id="PF02470">
    <property type="entry name" value="MlaD"/>
    <property type="match status" value="1"/>
</dbReference>
<dbReference type="KEGG" id="nno:NONO_c29720"/>
<dbReference type="NCBIfam" id="TIGR00996">
    <property type="entry name" value="Mtu_fam_mce"/>
    <property type="match status" value="1"/>
</dbReference>
<dbReference type="GO" id="GO:0005576">
    <property type="term" value="C:extracellular region"/>
    <property type="evidence" value="ECO:0007669"/>
    <property type="project" value="TreeGrafter"/>
</dbReference>
<dbReference type="STRING" id="1415166.NONO_c29720"/>
<dbReference type="InterPro" id="IPR005693">
    <property type="entry name" value="Mce"/>
</dbReference>
<evidence type="ECO:0000313" key="4">
    <source>
        <dbReference type="Proteomes" id="UP000019150"/>
    </source>
</evidence>
<dbReference type="HOGENOM" id="CLU_045966_3_1_11"/>
<dbReference type="OrthoDB" id="4368973at2"/>
<dbReference type="Proteomes" id="UP000019150">
    <property type="component" value="Chromosome"/>
</dbReference>
<feature type="domain" description="Mce/MlaD" evidence="1">
    <location>
        <begin position="40"/>
        <end position="115"/>
    </location>
</feature>
<keyword evidence="4" id="KW-1185">Reference proteome</keyword>
<gene>
    <name evidence="3" type="primary">mce6E</name>
    <name evidence="3" type="ORF">NONO_c29720</name>
</gene>
<reference evidence="3 4" key="1">
    <citation type="journal article" date="2014" name="Appl. Environ. Microbiol.">
        <title>Insights into the Microbial Degradation of Rubber and Gutta-Percha by Analysis of the Complete Genome of Nocardia nova SH22a.</title>
        <authorList>
            <person name="Luo Q."/>
            <person name="Hiessl S."/>
            <person name="Poehlein A."/>
            <person name="Daniel R."/>
            <person name="Steinbuchel A."/>
        </authorList>
    </citation>
    <scope>NUCLEOTIDE SEQUENCE [LARGE SCALE GENOMIC DNA]</scope>
    <source>
        <strain evidence="3">SH22a</strain>
    </source>
</reference>
<dbReference type="InterPro" id="IPR052336">
    <property type="entry name" value="MlaD_Phospholipid_Transporter"/>
</dbReference>
<dbReference type="InterPro" id="IPR003399">
    <property type="entry name" value="Mce/MlaD"/>
</dbReference>
<evidence type="ECO:0000259" key="2">
    <source>
        <dbReference type="Pfam" id="PF11887"/>
    </source>
</evidence>